<dbReference type="Proteomes" id="UP001220324">
    <property type="component" value="Unassembled WGS sequence"/>
</dbReference>
<dbReference type="EMBL" id="JAQIZZ010000001">
    <property type="protein sequence ID" value="KAJ5556820.1"/>
    <property type="molecule type" value="Genomic_DNA"/>
</dbReference>
<sequence>MHWRTTCLLQWSVYGLIDQPNQLWTVQPIVFSRYGRWRLCQWNMYQLPRRYTLLCRSRNLLSNALQSGRNLSLPGPLVPQGLYIRSVIFTELLGD</sequence>
<accession>A0AAD6GLB3</accession>
<evidence type="ECO:0000313" key="1">
    <source>
        <dbReference type="EMBL" id="KAJ5556820.1"/>
    </source>
</evidence>
<dbReference type="AlphaFoldDB" id="A0AAD6GLB3"/>
<gene>
    <name evidence="1" type="ORF">N7494_000735</name>
</gene>
<name>A0AAD6GLB3_9EURO</name>
<proteinExistence type="predicted"/>
<protein>
    <submittedName>
        <fullName evidence="1">Uncharacterized protein</fullName>
    </submittedName>
</protein>
<evidence type="ECO:0000313" key="2">
    <source>
        <dbReference type="Proteomes" id="UP001220324"/>
    </source>
</evidence>
<reference evidence="1 2" key="1">
    <citation type="journal article" date="2023" name="IMA Fungus">
        <title>Comparative genomic study of the Penicillium genus elucidates a diverse pangenome and 15 lateral gene transfer events.</title>
        <authorList>
            <person name="Petersen C."/>
            <person name="Sorensen T."/>
            <person name="Nielsen M.R."/>
            <person name="Sondergaard T.E."/>
            <person name="Sorensen J.L."/>
            <person name="Fitzpatrick D.A."/>
            <person name="Frisvad J.C."/>
            <person name="Nielsen K.L."/>
        </authorList>
    </citation>
    <scope>NUCLEOTIDE SEQUENCE [LARGE SCALE GENOMIC DNA]</scope>
    <source>
        <strain evidence="1 2">IBT 35679</strain>
    </source>
</reference>
<organism evidence="1 2">
    <name type="scientific">Penicillium frequentans</name>
    <dbReference type="NCBI Taxonomy" id="3151616"/>
    <lineage>
        <taxon>Eukaryota</taxon>
        <taxon>Fungi</taxon>
        <taxon>Dikarya</taxon>
        <taxon>Ascomycota</taxon>
        <taxon>Pezizomycotina</taxon>
        <taxon>Eurotiomycetes</taxon>
        <taxon>Eurotiomycetidae</taxon>
        <taxon>Eurotiales</taxon>
        <taxon>Aspergillaceae</taxon>
        <taxon>Penicillium</taxon>
    </lineage>
</organism>
<keyword evidence="2" id="KW-1185">Reference proteome</keyword>
<comment type="caution">
    <text evidence="1">The sequence shown here is derived from an EMBL/GenBank/DDBJ whole genome shotgun (WGS) entry which is preliminary data.</text>
</comment>